<evidence type="ECO:0000313" key="12">
    <source>
        <dbReference type="EMBL" id="SDG97939.1"/>
    </source>
</evidence>
<evidence type="ECO:0000256" key="10">
    <source>
        <dbReference type="ARBA" id="ARBA00023225"/>
    </source>
</evidence>
<evidence type="ECO:0000256" key="9">
    <source>
        <dbReference type="ARBA" id="ARBA00023136"/>
    </source>
</evidence>
<name>A0A1G7YNZ7_9BACI</name>
<evidence type="ECO:0000256" key="7">
    <source>
        <dbReference type="ARBA" id="ARBA00022795"/>
    </source>
</evidence>
<accession>A0A1G7YNZ7</accession>
<dbReference type="OrthoDB" id="2968361at2"/>
<dbReference type="InterPro" id="IPR053716">
    <property type="entry name" value="Flag_assembly_chemotaxis_eff"/>
</dbReference>
<keyword evidence="11" id="KW-0175">Coiled coil</keyword>
<evidence type="ECO:0000256" key="5">
    <source>
        <dbReference type="ARBA" id="ARBA00022475"/>
    </source>
</evidence>
<dbReference type="InterPro" id="IPR012823">
    <property type="entry name" value="Flagell_FliJ"/>
</dbReference>
<proteinExistence type="inferred from homology"/>
<keyword evidence="12" id="KW-0966">Cell projection</keyword>
<evidence type="ECO:0000256" key="2">
    <source>
        <dbReference type="ARBA" id="ARBA00010004"/>
    </source>
</evidence>
<dbReference type="RefSeq" id="WP_091270377.1">
    <property type="nucleotide sequence ID" value="NZ_FNDK01000001.1"/>
</dbReference>
<sequence>MSFQYSFQKILEVKESEKAAKEQEYQRTVTQFEEKATKLYELLKQKETMEAANKSKVKTGMTIQELQTNEQLVLQTDRAIQHIQQQTSQARNAMYQKELELQSASVEWKKYDKVKEWQEQEYWQESKKREEEQMDELSQQRFVLQQL</sequence>
<dbReference type="Proteomes" id="UP000199163">
    <property type="component" value="Unassembled WGS sequence"/>
</dbReference>
<protein>
    <recommendedName>
        <fullName evidence="3">Flagellar FliJ protein</fullName>
    </recommendedName>
</protein>
<feature type="coiled-coil region" evidence="11">
    <location>
        <begin position="120"/>
        <end position="147"/>
    </location>
</feature>
<dbReference type="GO" id="GO:0015031">
    <property type="term" value="P:protein transport"/>
    <property type="evidence" value="ECO:0007669"/>
    <property type="project" value="UniProtKB-KW"/>
</dbReference>
<dbReference type="GO" id="GO:0006935">
    <property type="term" value="P:chemotaxis"/>
    <property type="evidence" value="ECO:0007669"/>
    <property type="project" value="UniProtKB-KW"/>
</dbReference>
<dbReference type="STRING" id="568899.SAMN05192534_101214"/>
<keyword evidence="7" id="KW-1005">Bacterial flagellum biogenesis</keyword>
<evidence type="ECO:0000256" key="11">
    <source>
        <dbReference type="SAM" id="Coils"/>
    </source>
</evidence>
<dbReference type="GO" id="GO:0009288">
    <property type="term" value="C:bacterial-type flagellum"/>
    <property type="evidence" value="ECO:0007669"/>
    <property type="project" value="InterPro"/>
</dbReference>
<evidence type="ECO:0000256" key="3">
    <source>
        <dbReference type="ARBA" id="ARBA00020392"/>
    </source>
</evidence>
<gene>
    <name evidence="12" type="ORF">SAMN05192534_101214</name>
</gene>
<keyword evidence="12" id="KW-0282">Flagellum</keyword>
<dbReference type="Pfam" id="PF02050">
    <property type="entry name" value="FliJ"/>
    <property type="match status" value="1"/>
</dbReference>
<dbReference type="GO" id="GO:0044781">
    <property type="term" value="P:bacterial-type flagellum organization"/>
    <property type="evidence" value="ECO:0007669"/>
    <property type="project" value="UniProtKB-KW"/>
</dbReference>
<keyword evidence="8" id="KW-0653">Protein transport</keyword>
<dbReference type="GO" id="GO:0005886">
    <property type="term" value="C:plasma membrane"/>
    <property type="evidence" value="ECO:0007669"/>
    <property type="project" value="UniProtKB-SubCell"/>
</dbReference>
<dbReference type="NCBIfam" id="TIGR02473">
    <property type="entry name" value="flagell_FliJ"/>
    <property type="match status" value="1"/>
</dbReference>
<comment type="similarity">
    <text evidence="2">Belongs to the FliJ family.</text>
</comment>
<dbReference type="GO" id="GO:0071973">
    <property type="term" value="P:bacterial-type flagellum-dependent cell motility"/>
    <property type="evidence" value="ECO:0007669"/>
    <property type="project" value="InterPro"/>
</dbReference>
<keyword evidence="12" id="KW-0969">Cilium</keyword>
<keyword evidence="5" id="KW-1003">Cell membrane</keyword>
<keyword evidence="9" id="KW-0472">Membrane</keyword>
<dbReference type="Gene3D" id="1.10.287.1700">
    <property type="match status" value="1"/>
</dbReference>
<keyword evidence="13" id="KW-1185">Reference proteome</keyword>
<keyword evidence="10" id="KW-1006">Bacterial flagellum protein export</keyword>
<evidence type="ECO:0000256" key="6">
    <source>
        <dbReference type="ARBA" id="ARBA00022500"/>
    </source>
</evidence>
<organism evidence="12 13">
    <name type="scientific">Alteribacillus persepolensis</name>
    <dbReference type="NCBI Taxonomy" id="568899"/>
    <lineage>
        <taxon>Bacteria</taxon>
        <taxon>Bacillati</taxon>
        <taxon>Bacillota</taxon>
        <taxon>Bacilli</taxon>
        <taxon>Bacillales</taxon>
        <taxon>Bacillaceae</taxon>
        <taxon>Alteribacillus</taxon>
    </lineage>
</organism>
<dbReference type="AlphaFoldDB" id="A0A1G7YNZ7"/>
<evidence type="ECO:0000256" key="8">
    <source>
        <dbReference type="ARBA" id="ARBA00022927"/>
    </source>
</evidence>
<evidence type="ECO:0000256" key="1">
    <source>
        <dbReference type="ARBA" id="ARBA00004413"/>
    </source>
</evidence>
<evidence type="ECO:0000313" key="13">
    <source>
        <dbReference type="Proteomes" id="UP000199163"/>
    </source>
</evidence>
<keyword evidence="6" id="KW-0145">Chemotaxis</keyword>
<reference evidence="12 13" key="1">
    <citation type="submission" date="2016-10" db="EMBL/GenBank/DDBJ databases">
        <authorList>
            <person name="de Groot N.N."/>
        </authorList>
    </citation>
    <scope>NUCLEOTIDE SEQUENCE [LARGE SCALE GENOMIC DNA]</scope>
    <source>
        <strain evidence="12 13">DSM 21632</strain>
    </source>
</reference>
<comment type="subcellular location">
    <subcellularLocation>
        <location evidence="1">Cell membrane</location>
        <topology evidence="1">Peripheral membrane protein</topology>
        <orientation evidence="1">Cytoplasmic side</orientation>
    </subcellularLocation>
</comment>
<dbReference type="EMBL" id="FNDK01000001">
    <property type="protein sequence ID" value="SDG97939.1"/>
    <property type="molecule type" value="Genomic_DNA"/>
</dbReference>
<keyword evidence="4" id="KW-0813">Transport</keyword>
<evidence type="ECO:0000256" key="4">
    <source>
        <dbReference type="ARBA" id="ARBA00022448"/>
    </source>
</evidence>